<comment type="caution">
    <text evidence="1">The sequence shown here is derived from an EMBL/GenBank/DDBJ whole genome shotgun (WGS) entry which is preliminary data.</text>
</comment>
<protein>
    <submittedName>
        <fullName evidence="1">Uncharacterized protein</fullName>
    </submittedName>
</protein>
<organism evidence="1 2">
    <name type="scientific">Blepharisma stoltei</name>
    <dbReference type="NCBI Taxonomy" id="1481888"/>
    <lineage>
        <taxon>Eukaryota</taxon>
        <taxon>Sar</taxon>
        <taxon>Alveolata</taxon>
        <taxon>Ciliophora</taxon>
        <taxon>Postciliodesmatophora</taxon>
        <taxon>Heterotrichea</taxon>
        <taxon>Heterotrichida</taxon>
        <taxon>Blepharismidae</taxon>
        <taxon>Blepharisma</taxon>
    </lineage>
</organism>
<dbReference type="Proteomes" id="UP001162131">
    <property type="component" value="Unassembled WGS sequence"/>
</dbReference>
<sequence length="104" mass="11664">MSVSVARKIKLPTADKIRENLARERAMRLQCKNPDFSGNISNNISFNIETSFQNTAANAATEENEIKASKNSCFARFCCFLCNLKSAKRKETPKNVSSLEKEKS</sequence>
<name>A0AAU9K3Q0_9CILI</name>
<dbReference type="EMBL" id="CAJZBQ010000051">
    <property type="protein sequence ID" value="CAG9330268.1"/>
    <property type="molecule type" value="Genomic_DNA"/>
</dbReference>
<evidence type="ECO:0000313" key="1">
    <source>
        <dbReference type="EMBL" id="CAG9330268.1"/>
    </source>
</evidence>
<reference evidence="1" key="1">
    <citation type="submission" date="2021-09" db="EMBL/GenBank/DDBJ databases">
        <authorList>
            <consortium name="AG Swart"/>
            <person name="Singh M."/>
            <person name="Singh A."/>
            <person name="Seah K."/>
            <person name="Emmerich C."/>
        </authorList>
    </citation>
    <scope>NUCLEOTIDE SEQUENCE</scope>
    <source>
        <strain evidence="1">ATCC30299</strain>
    </source>
</reference>
<gene>
    <name evidence="1" type="ORF">BSTOLATCC_MIC50867</name>
</gene>
<dbReference type="AlphaFoldDB" id="A0AAU9K3Q0"/>
<proteinExistence type="predicted"/>
<evidence type="ECO:0000313" key="2">
    <source>
        <dbReference type="Proteomes" id="UP001162131"/>
    </source>
</evidence>
<keyword evidence="2" id="KW-1185">Reference proteome</keyword>
<accession>A0AAU9K3Q0</accession>